<dbReference type="InterPro" id="IPR002646">
    <property type="entry name" value="PolA_pol_head_dom"/>
</dbReference>
<dbReference type="InterPro" id="IPR050124">
    <property type="entry name" value="tRNA_CCA-adding_enzyme"/>
</dbReference>
<accession>A0ABW5JLF5</accession>
<evidence type="ECO:0000259" key="12">
    <source>
        <dbReference type="Pfam" id="PF01743"/>
    </source>
</evidence>
<evidence type="ECO:0000259" key="14">
    <source>
        <dbReference type="Pfam" id="PF12627"/>
    </source>
</evidence>
<evidence type="ECO:0000256" key="7">
    <source>
        <dbReference type="ARBA" id="ARBA00022800"/>
    </source>
</evidence>
<comment type="cofactor">
    <cofactor evidence="1">
        <name>Mg(2+)</name>
        <dbReference type="ChEBI" id="CHEBI:18420"/>
    </cofactor>
</comment>
<dbReference type="Gene3D" id="1.10.3090.10">
    <property type="entry name" value="cca-adding enzyme, domain 2"/>
    <property type="match status" value="1"/>
</dbReference>
<feature type="domain" description="tRNA nucleotidyltransferase/poly(A) polymerase RNA and SrmB- binding" evidence="14">
    <location>
        <begin position="182"/>
        <end position="243"/>
    </location>
</feature>
<evidence type="ECO:0000256" key="9">
    <source>
        <dbReference type="ARBA" id="ARBA00022842"/>
    </source>
</evidence>
<sequence length="473" mass="54373">MNYKEALQHNIFKIISQSAKTLNLDSYVIGGFVRDFILNRGDAKDIDIVAIGSGIELAKQVAKNLPNKPKVQIFKTYGTAMLRHNDIEIEFVGARKESYYENSRNPVVENGTLQDDQNRRDFTINALALDLSEEKFGDLLDPFNGIEDLKNQIIKTPLNPDITYSDDPLRMMRAIRFATQLDFKIEAKSLKSISKNSHRIKIITNERIVVELHKILESKTPSTGFLLLEKTGLLKYILPELTALKGIDEIEGQRHKDNFYHTLEVVDNIAKNTDNLWLRWAALLHDIGKAPTKKFNKKVGWTFHGHEFEGSKMVYRLFKRLKMPLNDKMKFVQKMVFMSSRPIALAQDVTDSAVRRLVFDAGEYIEDLMTLCEADITTKNPKKFAKYHNNFKIVREKITEVEARDHVRNFQPPISGEEIMKAFNLKPSREIGIIKETIKEAILEGDIPNEYEAAYQLMLKEGERLGLRIVNNE</sequence>
<keyword evidence="9" id="KW-0460">Magnesium</keyword>
<feature type="domain" description="Poly A polymerase head" evidence="12">
    <location>
        <begin position="27"/>
        <end position="154"/>
    </location>
</feature>
<comment type="similarity">
    <text evidence="11">Belongs to the tRNA nucleotidyltransferase/poly(A) polymerase family.</text>
</comment>
<dbReference type="SUPFAM" id="SSF81301">
    <property type="entry name" value="Nucleotidyltransferase"/>
    <property type="match status" value="1"/>
</dbReference>
<feature type="domain" description="HD" evidence="13">
    <location>
        <begin position="259"/>
        <end position="341"/>
    </location>
</feature>
<keyword evidence="16" id="KW-1185">Reference proteome</keyword>
<keyword evidence="7" id="KW-0692">RNA repair</keyword>
<dbReference type="InterPro" id="IPR043519">
    <property type="entry name" value="NT_sf"/>
</dbReference>
<comment type="caution">
    <text evidence="15">The sequence shown here is derived from an EMBL/GenBank/DDBJ whole genome shotgun (WGS) entry which is preliminary data.</text>
</comment>
<evidence type="ECO:0000313" key="15">
    <source>
        <dbReference type="EMBL" id="MFD2533601.1"/>
    </source>
</evidence>
<reference evidence="16" key="1">
    <citation type="journal article" date="2019" name="Int. J. Syst. Evol. Microbiol.">
        <title>The Global Catalogue of Microorganisms (GCM) 10K type strain sequencing project: providing services to taxonomists for standard genome sequencing and annotation.</title>
        <authorList>
            <consortium name="The Broad Institute Genomics Platform"/>
            <consortium name="The Broad Institute Genome Sequencing Center for Infectious Disease"/>
            <person name="Wu L."/>
            <person name="Ma J."/>
        </authorList>
    </citation>
    <scope>NUCLEOTIDE SEQUENCE [LARGE SCALE GENOMIC DNA]</scope>
    <source>
        <strain evidence="16">KCTC 42903</strain>
    </source>
</reference>
<protein>
    <submittedName>
        <fullName evidence="15">CCA tRNA nucleotidyltransferase</fullName>
    </submittedName>
</protein>
<evidence type="ECO:0000256" key="2">
    <source>
        <dbReference type="ARBA" id="ARBA00022679"/>
    </source>
</evidence>
<dbReference type="EMBL" id="JBHULK010000001">
    <property type="protein sequence ID" value="MFD2533601.1"/>
    <property type="molecule type" value="Genomic_DNA"/>
</dbReference>
<dbReference type="SUPFAM" id="SSF81891">
    <property type="entry name" value="Poly A polymerase C-terminal region-like"/>
    <property type="match status" value="1"/>
</dbReference>
<evidence type="ECO:0000313" key="16">
    <source>
        <dbReference type="Proteomes" id="UP001597441"/>
    </source>
</evidence>
<name>A0ABW5JLF5_9FLAO</name>
<dbReference type="Pfam" id="PF12627">
    <property type="entry name" value="PolyA_pol_RNAbd"/>
    <property type="match status" value="1"/>
</dbReference>
<evidence type="ECO:0000256" key="4">
    <source>
        <dbReference type="ARBA" id="ARBA00022695"/>
    </source>
</evidence>
<keyword evidence="5" id="KW-0479">Metal-binding</keyword>
<organism evidence="15 16">
    <name type="scientific">Gelatiniphilus marinus</name>
    <dbReference type="NCBI Taxonomy" id="1759464"/>
    <lineage>
        <taxon>Bacteria</taxon>
        <taxon>Pseudomonadati</taxon>
        <taxon>Bacteroidota</taxon>
        <taxon>Flavobacteriia</taxon>
        <taxon>Flavobacteriales</taxon>
        <taxon>Flavobacteriaceae</taxon>
        <taxon>Gelatiniphilus</taxon>
    </lineage>
</organism>
<dbReference type="Pfam" id="PF01966">
    <property type="entry name" value="HD"/>
    <property type="match status" value="1"/>
</dbReference>
<evidence type="ECO:0000256" key="3">
    <source>
        <dbReference type="ARBA" id="ARBA00022694"/>
    </source>
</evidence>
<dbReference type="CDD" id="cd05398">
    <property type="entry name" value="NT_ClassII-CCAase"/>
    <property type="match status" value="1"/>
</dbReference>
<dbReference type="InterPro" id="IPR006675">
    <property type="entry name" value="HDIG_dom"/>
</dbReference>
<keyword evidence="4" id="KW-0548">Nucleotidyltransferase</keyword>
<evidence type="ECO:0000256" key="8">
    <source>
        <dbReference type="ARBA" id="ARBA00022840"/>
    </source>
</evidence>
<dbReference type="InterPro" id="IPR032828">
    <property type="entry name" value="PolyA_RNA-bd"/>
</dbReference>
<dbReference type="PANTHER" id="PTHR47545">
    <property type="entry name" value="MULTIFUNCTIONAL CCA PROTEIN"/>
    <property type="match status" value="1"/>
</dbReference>
<evidence type="ECO:0000256" key="11">
    <source>
        <dbReference type="RuleBase" id="RU003953"/>
    </source>
</evidence>
<dbReference type="CDD" id="cd00077">
    <property type="entry name" value="HDc"/>
    <property type="match status" value="1"/>
</dbReference>
<keyword evidence="3" id="KW-0819">tRNA processing</keyword>
<dbReference type="Gene3D" id="1.10.246.80">
    <property type="match status" value="1"/>
</dbReference>
<keyword evidence="8" id="KW-0067">ATP-binding</keyword>
<dbReference type="Gene3D" id="3.30.460.10">
    <property type="entry name" value="Beta Polymerase, domain 2"/>
    <property type="match status" value="1"/>
</dbReference>
<keyword evidence="2 11" id="KW-0808">Transferase</keyword>
<evidence type="ECO:0000259" key="13">
    <source>
        <dbReference type="Pfam" id="PF01966"/>
    </source>
</evidence>
<dbReference type="Pfam" id="PF01743">
    <property type="entry name" value="PolyA_pol"/>
    <property type="match status" value="1"/>
</dbReference>
<dbReference type="NCBIfam" id="TIGR00277">
    <property type="entry name" value="HDIG"/>
    <property type="match status" value="1"/>
</dbReference>
<dbReference type="RefSeq" id="WP_388012526.1">
    <property type="nucleotide sequence ID" value="NZ_JBHUDT010000001.1"/>
</dbReference>
<keyword evidence="6" id="KW-0547">Nucleotide-binding</keyword>
<evidence type="ECO:0000256" key="10">
    <source>
        <dbReference type="ARBA" id="ARBA00022884"/>
    </source>
</evidence>
<dbReference type="Proteomes" id="UP001597441">
    <property type="component" value="Unassembled WGS sequence"/>
</dbReference>
<dbReference type="InterPro" id="IPR006674">
    <property type="entry name" value="HD_domain"/>
</dbReference>
<gene>
    <name evidence="15" type="ORF">ACFSQS_00685</name>
</gene>
<dbReference type="PANTHER" id="PTHR47545:SF1">
    <property type="entry name" value="MULTIFUNCTIONAL CCA PROTEIN"/>
    <property type="match status" value="1"/>
</dbReference>
<evidence type="ECO:0000256" key="1">
    <source>
        <dbReference type="ARBA" id="ARBA00001946"/>
    </source>
</evidence>
<evidence type="ECO:0000256" key="6">
    <source>
        <dbReference type="ARBA" id="ARBA00022741"/>
    </source>
</evidence>
<evidence type="ECO:0000256" key="5">
    <source>
        <dbReference type="ARBA" id="ARBA00022723"/>
    </source>
</evidence>
<dbReference type="InterPro" id="IPR003607">
    <property type="entry name" value="HD/PDEase_dom"/>
</dbReference>
<proteinExistence type="inferred from homology"/>
<keyword evidence="10 11" id="KW-0694">RNA-binding</keyword>